<protein>
    <recommendedName>
        <fullName evidence="2">Mei2-like C-terminal RNA recognition motif domain-containing protein</fullName>
    </recommendedName>
</protein>
<feature type="domain" description="Mei2-like C-terminal RNA recognition motif" evidence="2">
    <location>
        <begin position="222"/>
        <end position="316"/>
    </location>
</feature>
<sequence>MGAAPEVRLVIKHTFLEFVEEETSFNKPLRQRAFTDSALANGHAGRRQQPLNGDVDHLAFSPQELPWHQLPCEASASSTSSAFNSDGLRVNRDATEEVKAVLGITPRGRGEASSPALASGCGPPGRRIGAGASHNVPDMPVLSAVTPALPSRGSTWTTPMHVRPMAPGASRGGASSSGQAVTKARPARRGGAQAAEAAEPHARSEAEDGTQSVAGVPEDQLTTVLFRNLPRSFTRAMFLDLVNSEGFAGSYNFVYTPVDFTSQAGLGYAFINFALPAVARRFWDRFDGYSKWTEPNDKVGALNWSSPHQGLTAHVERYRNSPVMHATVPDEWKPAVFADGVRVAFPAPTKPIKAPKIRHVLGGGAPSGS</sequence>
<feature type="compositionally biased region" description="Low complexity" evidence="1">
    <location>
        <begin position="166"/>
        <end position="180"/>
    </location>
</feature>
<evidence type="ECO:0000256" key="1">
    <source>
        <dbReference type="SAM" id="MobiDB-lite"/>
    </source>
</evidence>
<dbReference type="InterPro" id="IPR035979">
    <property type="entry name" value="RBD_domain_sf"/>
</dbReference>
<dbReference type="SUPFAM" id="SSF54928">
    <property type="entry name" value="RNA-binding domain, RBD"/>
    <property type="match status" value="1"/>
</dbReference>
<dbReference type="Pfam" id="PF04059">
    <property type="entry name" value="RRM_2"/>
    <property type="match status" value="1"/>
</dbReference>
<gene>
    <name evidence="3" type="ORF">AMON00008_LOCUS18275</name>
</gene>
<name>A0A7S4QE81_9DINO</name>
<dbReference type="EMBL" id="HBNR01026989">
    <property type="protein sequence ID" value="CAE4579500.1"/>
    <property type="molecule type" value="Transcribed_RNA"/>
</dbReference>
<evidence type="ECO:0000313" key="3">
    <source>
        <dbReference type="EMBL" id="CAE4579500.1"/>
    </source>
</evidence>
<dbReference type="AlphaFoldDB" id="A0A7S4QE81"/>
<reference evidence="3" key="1">
    <citation type="submission" date="2021-01" db="EMBL/GenBank/DDBJ databases">
        <authorList>
            <person name="Corre E."/>
            <person name="Pelletier E."/>
            <person name="Niang G."/>
            <person name="Scheremetjew M."/>
            <person name="Finn R."/>
            <person name="Kale V."/>
            <person name="Holt S."/>
            <person name="Cochrane G."/>
            <person name="Meng A."/>
            <person name="Brown T."/>
            <person name="Cohen L."/>
        </authorList>
    </citation>
    <scope>NUCLEOTIDE SEQUENCE</scope>
    <source>
        <strain evidence="3">CCMP3105</strain>
    </source>
</reference>
<accession>A0A7S4QE81</accession>
<evidence type="ECO:0000259" key="2">
    <source>
        <dbReference type="Pfam" id="PF04059"/>
    </source>
</evidence>
<feature type="region of interest" description="Disordered" evidence="1">
    <location>
        <begin position="106"/>
        <end position="135"/>
    </location>
</feature>
<proteinExistence type="predicted"/>
<organism evidence="3">
    <name type="scientific">Alexandrium monilatum</name>
    <dbReference type="NCBI Taxonomy" id="311494"/>
    <lineage>
        <taxon>Eukaryota</taxon>
        <taxon>Sar</taxon>
        <taxon>Alveolata</taxon>
        <taxon>Dinophyceae</taxon>
        <taxon>Gonyaulacales</taxon>
        <taxon>Pyrocystaceae</taxon>
        <taxon>Alexandrium</taxon>
    </lineage>
</organism>
<feature type="region of interest" description="Disordered" evidence="1">
    <location>
        <begin position="150"/>
        <end position="216"/>
    </location>
</feature>
<dbReference type="GO" id="GO:0003676">
    <property type="term" value="F:nucleic acid binding"/>
    <property type="evidence" value="ECO:0007669"/>
    <property type="project" value="InterPro"/>
</dbReference>
<dbReference type="InterPro" id="IPR007201">
    <property type="entry name" value="Mei2-like_Rrm_C"/>
</dbReference>